<dbReference type="RefSeq" id="WP_214157155.1">
    <property type="nucleotide sequence ID" value="NZ_JAHBAY010000007.1"/>
</dbReference>
<evidence type="ECO:0000313" key="2">
    <source>
        <dbReference type="Proteomes" id="UP001197247"/>
    </source>
</evidence>
<organism evidence="1 2">
    <name type="scientific">Kineosporia corallincola</name>
    <dbReference type="NCBI Taxonomy" id="2835133"/>
    <lineage>
        <taxon>Bacteria</taxon>
        <taxon>Bacillati</taxon>
        <taxon>Actinomycetota</taxon>
        <taxon>Actinomycetes</taxon>
        <taxon>Kineosporiales</taxon>
        <taxon>Kineosporiaceae</taxon>
        <taxon>Kineosporia</taxon>
    </lineage>
</organism>
<dbReference type="Proteomes" id="UP001197247">
    <property type="component" value="Unassembled WGS sequence"/>
</dbReference>
<reference evidence="1 2" key="1">
    <citation type="submission" date="2021-05" db="EMBL/GenBank/DDBJ databases">
        <title>Kineosporia and Streptomyces sp. nov. two new marine actinobacteria isolated from Coral.</title>
        <authorList>
            <person name="Buangrab K."/>
            <person name="Sutthacheep M."/>
            <person name="Yeemin T."/>
            <person name="Harunari E."/>
            <person name="Igarashi Y."/>
            <person name="Kanchanasin P."/>
            <person name="Tanasupawat S."/>
            <person name="Phongsopitanun W."/>
        </authorList>
    </citation>
    <scope>NUCLEOTIDE SEQUENCE [LARGE SCALE GENOMIC DNA]</scope>
    <source>
        <strain evidence="1 2">J2-2</strain>
    </source>
</reference>
<dbReference type="EMBL" id="JAHBAY010000007">
    <property type="protein sequence ID" value="MBT0770864.1"/>
    <property type="molecule type" value="Genomic_DNA"/>
</dbReference>
<accession>A0ABS5TKH8</accession>
<proteinExistence type="predicted"/>
<name>A0ABS5TKH8_9ACTN</name>
<comment type="caution">
    <text evidence="1">The sequence shown here is derived from an EMBL/GenBank/DDBJ whole genome shotgun (WGS) entry which is preliminary data.</text>
</comment>
<protein>
    <submittedName>
        <fullName evidence="1">Uncharacterized protein</fullName>
    </submittedName>
</protein>
<gene>
    <name evidence="1" type="ORF">KIH74_18115</name>
</gene>
<sequence>MSAVLMRHSNRRTGWLSRNRWGLGLLPLAAVLALGASSDRVKTYYWDADLHQPTVARKGVWLDYAEPYTDSTGDNVRKVSLKLDSVRRLSAQEATGSLSYEMPEGTAAVEVTFSVESDPQTPLFGCQAALRDTAGNRYFYLVTNVAGGQDIPVCTPRDAPGPYDLLGKRAEPMDGESPRPASYTVTRVWVVPADAEYTELDLWWDTPRYVAFRAGS</sequence>
<evidence type="ECO:0000313" key="1">
    <source>
        <dbReference type="EMBL" id="MBT0770864.1"/>
    </source>
</evidence>
<keyword evidence="2" id="KW-1185">Reference proteome</keyword>